<name>A0A6M8UC53_9GAMM</name>
<dbReference type="GO" id="GO:0009279">
    <property type="term" value="C:cell outer membrane"/>
    <property type="evidence" value="ECO:0007669"/>
    <property type="project" value="UniProtKB-SubCell"/>
</dbReference>
<gene>
    <name evidence="14" type="ORF">PMPD1_3479</name>
</gene>
<feature type="domain" description="TonB-dependent receptor-like beta-barrel" evidence="12">
    <location>
        <begin position="242"/>
        <end position="678"/>
    </location>
</feature>
<evidence type="ECO:0000256" key="7">
    <source>
        <dbReference type="ARBA" id="ARBA00023136"/>
    </source>
</evidence>
<dbReference type="InterPro" id="IPR039426">
    <property type="entry name" value="TonB-dep_rcpt-like"/>
</dbReference>
<dbReference type="PANTHER" id="PTHR32552:SF85">
    <property type="entry name" value="BLL7968 PROTEIN"/>
    <property type="match status" value="1"/>
</dbReference>
<dbReference type="CDD" id="cd01347">
    <property type="entry name" value="ligand_gated_channel"/>
    <property type="match status" value="1"/>
</dbReference>
<organism evidence="14 15">
    <name type="scientific">Paramixta manurensis</name>
    <dbReference type="NCBI Taxonomy" id="2740817"/>
    <lineage>
        <taxon>Bacteria</taxon>
        <taxon>Pseudomonadati</taxon>
        <taxon>Pseudomonadota</taxon>
        <taxon>Gammaproteobacteria</taxon>
        <taxon>Enterobacterales</taxon>
        <taxon>Erwiniaceae</taxon>
        <taxon>Paramixta</taxon>
    </lineage>
</organism>
<keyword evidence="15" id="KW-1185">Reference proteome</keyword>
<dbReference type="Gene3D" id="2.40.170.20">
    <property type="entry name" value="TonB-dependent receptor, beta-barrel domain"/>
    <property type="match status" value="1"/>
</dbReference>
<dbReference type="AlphaFoldDB" id="A0A6M8UC53"/>
<evidence type="ECO:0000256" key="4">
    <source>
        <dbReference type="ARBA" id="ARBA00022452"/>
    </source>
</evidence>
<dbReference type="Gene3D" id="2.170.130.10">
    <property type="entry name" value="TonB-dependent receptor, plug domain"/>
    <property type="match status" value="1"/>
</dbReference>
<dbReference type="GO" id="GO:0038023">
    <property type="term" value="F:signaling receptor activity"/>
    <property type="evidence" value="ECO:0007669"/>
    <property type="project" value="InterPro"/>
</dbReference>
<dbReference type="RefSeq" id="WP_173635261.1">
    <property type="nucleotide sequence ID" value="NZ_CP054212.1"/>
</dbReference>
<evidence type="ECO:0000256" key="8">
    <source>
        <dbReference type="ARBA" id="ARBA00023170"/>
    </source>
</evidence>
<dbReference type="InterPro" id="IPR010105">
    <property type="entry name" value="TonB_sidphr_rcpt"/>
</dbReference>
<dbReference type="Pfam" id="PF00593">
    <property type="entry name" value="TonB_dep_Rec_b-barrel"/>
    <property type="match status" value="1"/>
</dbReference>
<accession>A0A6M8UC53</accession>
<protein>
    <submittedName>
        <fullName evidence="14">Iron complex outermembrane recepter protein</fullName>
    </submittedName>
</protein>
<evidence type="ECO:0000256" key="5">
    <source>
        <dbReference type="ARBA" id="ARBA00022692"/>
    </source>
</evidence>
<dbReference type="NCBIfam" id="TIGR01783">
    <property type="entry name" value="TonB-siderophor"/>
    <property type="match status" value="1"/>
</dbReference>
<evidence type="ECO:0000256" key="1">
    <source>
        <dbReference type="ARBA" id="ARBA00004571"/>
    </source>
</evidence>
<reference evidence="14 15" key="1">
    <citation type="submission" date="2020-06" db="EMBL/GenBank/DDBJ databases">
        <title>Genome sequence of Paramixta manurensis strain PD-1.</title>
        <authorList>
            <person name="Lee C.W."/>
            <person name="Kim J."/>
        </authorList>
    </citation>
    <scope>NUCLEOTIDE SEQUENCE [LARGE SCALE GENOMIC DNA]</scope>
    <source>
        <strain evidence="14 15">PD-1</strain>
    </source>
</reference>
<dbReference type="PROSITE" id="PS52016">
    <property type="entry name" value="TONB_DEPENDENT_REC_3"/>
    <property type="match status" value="1"/>
</dbReference>
<dbReference type="Proteomes" id="UP000505325">
    <property type="component" value="Chromosome"/>
</dbReference>
<dbReference type="InterPro" id="IPR036942">
    <property type="entry name" value="Beta-barrel_TonB_sf"/>
</dbReference>
<keyword evidence="3 10" id="KW-0813">Transport</keyword>
<feature type="domain" description="TonB-dependent receptor plug" evidence="13">
    <location>
        <begin position="70"/>
        <end position="166"/>
    </location>
</feature>
<dbReference type="GO" id="GO:0015891">
    <property type="term" value="P:siderophore transport"/>
    <property type="evidence" value="ECO:0007669"/>
    <property type="project" value="InterPro"/>
</dbReference>
<evidence type="ECO:0000256" key="11">
    <source>
        <dbReference type="RuleBase" id="RU003357"/>
    </source>
</evidence>
<dbReference type="KEGG" id="pmak:PMPD1_3479"/>
<evidence type="ECO:0000259" key="12">
    <source>
        <dbReference type="Pfam" id="PF00593"/>
    </source>
</evidence>
<dbReference type="GO" id="GO:0015344">
    <property type="term" value="F:siderophore uptake transmembrane transporter activity"/>
    <property type="evidence" value="ECO:0007669"/>
    <property type="project" value="TreeGrafter"/>
</dbReference>
<dbReference type="InterPro" id="IPR012910">
    <property type="entry name" value="Plug_dom"/>
</dbReference>
<keyword evidence="6 11" id="KW-0798">TonB box</keyword>
<dbReference type="Pfam" id="PF07715">
    <property type="entry name" value="Plug"/>
    <property type="match status" value="1"/>
</dbReference>
<evidence type="ECO:0000313" key="15">
    <source>
        <dbReference type="Proteomes" id="UP000505325"/>
    </source>
</evidence>
<dbReference type="PANTHER" id="PTHR32552">
    <property type="entry name" value="FERRICHROME IRON RECEPTOR-RELATED"/>
    <property type="match status" value="1"/>
</dbReference>
<evidence type="ECO:0000256" key="2">
    <source>
        <dbReference type="ARBA" id="ARBA00009810"/>
    </source>
</evidence>
<sequence>MNNNQSVACKGRRQSTLFAAIYGVAFFTPIAGFSTEDTPTLIVSAPEDNQQGYSAANSSIASKTATSRLDESQSVSVVTQQQLDDYQAASLADAMHFVSGVTEGNTLAGTEDGFVRRGFGTNSDGSVYRDGVRSSQGLNFDATTERVDVLKGSASLLYGIQNPGGVINVVSKKPQYQWQTKVSGRYASEGGGAGTVDVTGPLGNGFAFRLIAEKQDQDYWRNFGSDKHTLLAPSLQWYGEKASFLIGYEDYRYDIPYDRGTAFINGKPVDIGYKKRLDDRANTARGHNQTLNAHYDWQFNDDWSTRLTLGWNQRRYDNDEVRVTAINPSTGVVTRRADANRGFNHKTKYLSWDLLGSQEIFGMTHALVVGTDYEMNQTYRQHQYQGKADKQFNLYDPQYGMLSPVIDDSTENTANANNLNRIHSRSVYAKDSISLTPSWIAVLGGRYQHYEQRASKGFDPVVTTLNDQGNKFLPQAGLIYKLTPDFSLYGSVSKSFTPSTDVDDDGNVGKPEQGTSWEVGSKWQLSPRLFTSVALYRIDERDMSLSINGDTHPINKARSSGAEFELNGEVLPGWNLSANYSYDQAEIVDDGENAANNGNRLQNAPRHSGALYVSHNLALGALPGDFRIGGGARYVGARAGDPENSFTLPDYVVADSFIAWSNRLFGEKTQLRLNLNNLFNKHYYTSSGGNLRVREGETRNLMVQASVEF</sequence>
<comment type="subcellular location">
    <subcellularLocation>
        <location evidence="1 10">Cell outer membrane</location>
        <topology evidence="1 10">Multi-pass membrane protein</topology>
    </subcellularLocation>
</comment>
<dbReference type="SUPFAM" id="SSF56935">
    <property type="entry name" value="Porins"/>
    <property type="match status" value="1"/>
</dbReference>
<evidence type="ECO:0000259" key="13">
    <source>
        <dbReference type="Pfam" id="PF07715"/>
    </source>
</evidence>
<keyword evidence="8" id="KW-0675">Receptor</keyword>
<evidence type="ECO:0000256" key="3">
    <source>
        <dbReference type="ARBA" id="ARBA00022448"/>
    </source>
</evidence>
<keyword evidence="4 10" id="KW-1134">Transmembrane beta strand</keyword>
<comment type="similarity">
    <text evidence="2 10 11">Belongs to the TonB-dependent receptor family.</text>
</comment>
<proteinExistence type="inferred from homology"/>
<evidence type="ECO:0000256" key="9">
    <source>
        <dbReference type="ARBA" id="ARBA00023237"/>
    </source>
</evidence>
<dbReference type="InterPro" id="IPR037066">
    <property type="entry name" value="Plug_dom_sf"/>
</dbReference>
<dbReference type="EMBL" id="CP054212">
    <property type="protein sequence ID" value="QKJ88396.1"/>
    <property type="molecule type" value="Genomic_DNA"/>
</dbReference>
<keyword evidence="5 10" id="KW-0812">Transmembrane</keyword>
<evidence type="ECO:0000256" key="6">
    <source>
        <dbReference type="ARBA" id="ARBA00023077"/>
    </source>
</evidence>
<dbReference type="InterPro" id="IPR000531">
    <property type="entry name" value="Beta-barrel_TonB"/>
</dbReference>
<keyword evidence="7 10" id="KW-0472">Membrane</keyword>
<evidence type="ECO:0000256" key="10">
    <source>
        <dbReference type="PROSITE-ProRule" id="PRU01360"/>
    </source>
</evidence>
<keyword evidence="9 10" id="KW-0998">Cell outer membrane</keyword>
<evidence type="ECO:0000313" key="14">
    <source>
        <dbReference type="EMBL" id="QKJ88396.1"/>
    </source>
</evidence>